<dbReference type="Pfam" id="PF03372">
    <property type="entry name" value="Exo_endo_phos"/>
    <property type="match status" value="1"/>
</dbReference>
<proteinExistence type="predicted"/>
<protein>
    <recommendedName>
        <fullName evidence="2">Endonuclease/exonuclease/phosphatase domain-containing protein</fullName>
    </recommendedName>
</protein>
<evidence type="ECO:0000256" key="1">
    <source>
        <dbReference type="SAM" id="MobiDB-lite"/>
    </source>
</evidence>
<accession>A0A8H7UMA0</accession>
<reference evidence="3" key="1">
    <citation type="submission" date="2020-12" db="EMBL/GenBank/DDBJ databases">
        <title>Metabolic potential, ecology and presence of endohyphal bacteria is reflected in genomic diversity of Mucoromycotina.</title>
        <authorList>
            <person name="Muszewska A."/>
            <person name="Okrasinska A."/>
            <person name="Steczkiewicz K."/>
            <person name="Drgas O."/>
            <person name="Orlowska M."/>
            <person name="Perlinska-Lenart U."/>
            <person name="Aleksandrzak-Piekarczyk T."/>
            <person name="Szatraj K."/>
            <person name="Zielenkiewicz U."/>
            <person name="Pilsyk S."/>
            <person name="Malc E."/>
            <person name="Mieczkowski P."/>
            <person name="Kruszewska J.S."/>
            <person name="Biernat P."/>
            <person name="Pawlowska J."/>
        </authorList>
    </citation>
    <scope>NUCLEOTIDE SEQUENCE</scope>
    <source>
        <strain evidence="3">WA0000051536</strain>
    </source>
</reference>
<dbReference type="AlphaFoldDB" id="A0A8H7UMA0"/>
<dbReference type="PANTHER" id="PTHR12121">
    <property type="entry name" value="CARBON CATABOLITE REPRESSOR PROTEIN 4"/>
    <property type="match status" value="1"/>
</dbReference>
<dbReference type="InterPro" id="IPR005135">
    <property type="entry name" value="Endo/exonuclease/phosphatase"/>
</dbReference>
<comment type="caution">
    <text evidence="3">The sequence shown here is derived from an EMBL/GenBank/DDBJ whole genome shotgun (WGS) entry which is preliminary data.</text>
</comment>
<dbReference type="SUPFAM" id="SSF56219">
    <property type="entry name" value="DNase I-like"/>
    <property type="match status" value="1"/>
</dbReference>
<dbReference type="Gene3D" id="3.60.10.10">
    <property type="entry name" value="Endonuclease/exonuclease/phosphatase"/>
    <property type="match status" value="2"/>
</dbReference>
<keyword evidence="4" id="KW-1185">Reference proteome</keyword>
<organism evidence="3 4">
    <name type="scientific">Umbelopsis vinacea</name>
    <dbReference type="NCBI Taxonomy" id="44442"/>
    <lineage>
        <taxon>Eukaryota</taxon>
        <taxon>Fungi</taxon>
        <taxon>Fungi incertae sedis</taxon>
        <taxon>Mucoromycota</taxon>
        <taxon>Mucoromycotina</taxon>
        <taxon>Umbelopsidomycetes</taxon>
        <taxon>Umbelopsidales</taxon>
        <taxon>Umbelopsidaceae</taxon>
        <taxon>Umbelopsis</taxon>
    </lineage>
</organism>
<dbReference type="EMBL" id="JAEPRA010000004">
    <property type="protein sequence ID" value="KAG2186952.1"/>
    <property type="molecule type" value="Genomic_DNA"/>
</dbReference>
<evidence type="ECO:0000259" key="2">
    <source>
        <dbReference type="Pfam" id="PF03372"/>
    </source>
</evidence>
<evidence type="ECO:0000313" key="4">
    <source>
        <dbReference type="Proteomes" id="UP000612746"/>
    </source>
</evidence>
<evidence type="ECO:0000313" key="3">
    <source>
        <dbReference type="EMBL" id="KAG2186952.1"/>
    </source>
</evidence>
<dbReference type="CDD" id="cd09083">
    <property type="entry name" value="EEP-1"/>
    <property type="match status" value="1"/>
</dbReference>
<feature type="domain" description="Endonuclease/exonuclease/phosphatase" evidence="2">
    <location>
        <begin position="1"/>
        <end position="334"/>
    </location>
</feature>
<dbReference type="GO" id="GO:0000175">
    <property type="term" value="F:3'-5'-RNA exonuclease activity"/>
    <property type="evidence" value="ECO:0007669"/>
    <property type="project" value="TreeGrafter"/>
</dbReference>
<dbReference type="InterPro" id="IPR050410">
    <property type="entry name" value="CCR4/nocturin_mRNA_transcr"/>
</dbReference>
<dbReference type="OrthoDB" id="276515at2759"/>
<sequence length="343" mass="38682">MTFNVRFDLNQVPERQSDDTSLDGEQPWSARKWKIADTILLYEPDIVGLQVRKEPLHHQVLDLAELLSADYVWVGCGRKDGKEDGEYAPIFYKRQFLSEANFKTIWLSETPDKPGSVGWDADQARIATVVTFDVKTDNGQKQIQVINTHFDNKGEKARKESAGLLLKELSATQLPMVVMGDLNSEEDSEPYLELTSHQYTNSHKSTGIRIEQLNRKSAVEEAKRSGMPIRVPGHGIALPTHNQFRPHKLDPKNLQPIGQQHGFKDARYELQTRLEGFPGFSGPYGHQNTFTSFGAPGEDPPSVIDYILLGNGVKATKFAVLENRYDDKLYISDHRPVMATVSF</sequence>
<feature type="region of interest" description="Disordered" evidence="1">
    <location>
        <begin position="1"/>
        <end position="25"/>
    </location>
</feature>
<name>A0A8H7UMA0_9FUNG</name>
<dbReference type="InterPro" id="IPR036691">
    <property type="entry name" value="Endo/exonu/phosph_ase_sf"/>
</dbReference>
<dbReference type="PANTHER" id="PTHR12121:SF36">
    <property type="entry name" value="ENDONUCLEASE_EXONUCLEASE_PHOSPHATASE DOMAIN-CONTAINING PROTEIN"/>
    <property type="match status" value="1"/>
</dbReference>
<dbReference type="Proteomes" id="UP000612746">
    <property type="component" value="Unassembled WGS sequence"/>
</dbReference>
<gene>
    <name evidence="3" type="ORF">INT44_003180</name>
</gene>